<sequence>MSREASMQIIKKIVIDVLLIGILLFGLYVTTAIWVPFKRGFFCGDESLMYPYRDDTVTTPMLKSYGLILPALAFLICEYVLLRKEDNYLQFFNWRIPAWLRGFYLVLVSFSAGVCFMELTTNITKNIIGRPRPHFFNLCKPSIDCSLPEFSRRYIEADEYTCLGENVEKISDVNLSFVSGHSTWAAFTMIYLALYLEKRVTYQGTRVLRHSLQYAAVMLSWFTALSRVSDYKHHWSDVLVGYLLGLVFAVVVWTWGTDILEVKKKHKQISQQDTSVPMQQMALPA</sequence>
<dbReference type="InterPro" id="IPR000326">
    <property type="entry name" value="PAP2/HPO"/>
</dbReference>
<keyword evidence="3 6" id="KW-0812">Transmembrane</keyword>
<feature type="transmembrane region" description="Helical" evidence="6">
    <location>
        <begin position="12"/>
        <end position="35"/>
    </location>
</feature>
<protein>
    <submittedName>
        <fullName evidence="8">Wunen3</fullName>
    </submittedName>
</protein>
<evidence type="ECO:0000256" key="5">
    <source>
        <dbReference type="ARBA" id="ARBA00023136"/>
    </source>
</evidence>
<reference evidence="8" key="1">
    <citation type="journal article" date="2019" name="Genome Biol. Evol.">
        <title>Evolution of Phototransduction Genes in Lepidoptera.</title>
        <authorList>
            <person name="Macias-Munoz A."/>
            <person name="Rangel Olguin A."/>
            <person name="Briscoe A."/>
        </authorList>
    </citation>
    <scope>NUCLEOTIDE SEQUENCE</scope>
</reference>
<dbReference type="GO" id="GO:0007165">
    <property type="term" value="P:signal transduction"/>
    <property type="evidence" value="ECO:0007669"/>
    <property type="project" value="TreeGrafter"/>
</dbReference>
<dbReference type="GO" id="GO:0008195">
    <property type="term" value="F:phosphatidate phosphatase activity"/>
    <property type="evidence" value="ECO:0007669"/>
    <property type="project" value="TreeGrafter"/>
</dbReference>
<accession>A0A517BDZ1</accession>
<keyword evidence="5 6" id="KW-0472">Membrane</keyword>
<dbReference type="SUPFAM" id="SSF48317">
    <property type="entry name" value="Acid phosphatase/Vanadium-dependent haloperoxidase"/>
    <property type="match status" value="1"/>
</dbReference>
<dbReference type="GO" id="GO:0005886">
    <property type="term" value="C:plasma membrane"/>
    <property type="evidence" value="ECO:0007669"/>
    <property type="project" value="TreeGrafter"/>
</dbReference>
<evidence type="ECO:0000256" key="4">
    <source>
        <dbReference type="ARBA" id="ARBA00022989"/>
    </source>
</evidence>
<comment type="subcellular location">
    <subcellularLocation>
        <location evidence="1">Membrane</location>
        <topology evidence="1">Multi-pass membrane protein</topology>
    </subcellularLocation>
</comment>
<feature type="transmembrane region" description="Helical" evidence="6">
    <location>
        <begin position="238"/>
        <end position="256"/>
    </location>
</feature>
<evidence type="ECO:0000256" key="3">
    <source>
        <dbReference type="ARBA" id="ARBA00022692"/>
    </source>
</evidence>
<name>A0A517BDZ1_HELME</name>
<dbReference type="SMART" id="SM00014">
    <property type="entry name" value="acidPPc"/>
    <property type="match status" value="1"/>
</dbReference>
<dbReference type="InterPro" id="IPR036938">
    <property type="entry name" value="PAP2/HPO_sf"/>
</dbReference>
<feature type="domain" description="Phosphatidic acid phosphatase type 2/haloperoxidase" evidence="7">
    <location>
        <begin position="107"/>
        <end position="253"/>
    </location>
</feature>
<dbReference type="GO" id="GO:0046839">
    <property type="term" value="P:phospholipid dephosphorylation"/>
    <property type="evidence" value="ECO:0007669"/>
    <property type="project" value="TreeGrafter"/>
</dbReference>
<comment type="similarity">
    <text evidence="2">Belongs to the PA-phosphatase related phosphoesterase family.</text>
</comment>
<dbReference type="PANTHER" id="PTHR10165">
    <property type="entry name" value="LIPID PHOSPHATE PHOSPHATASE"/>
    <property type="match status" value="1"/>
</dbReference>
<evidence type="ECO:0000256" key="2">
    <source>
        <dbReference type="ARBA" id="ARBA00008816"/>
    </source>
</evidence>
<dbReference type="Pfam" id="PF01569">
    <property type="entry name" value="PAP2"/>
    <property type="match status" value="1"/>
</dbReference>
<keyword evidence="4 6" id="KW-1133">Transmembrane helix</keyword>
<dbReference type="EMBL" id="MK983085">
    <property type="protein sequence ID" value="QDR50975.1"/>
    <property type="molecule type" value="mRNA"/>
</dbReference>
<evidence type="ECO:0000256" key="6">
    <source>
        <dbReference type="SAM" id="Phobius"/>
    </source>
</evidence>
<dbReference type="InterPro" id="IPR043216">
    <property type="entry name" value="PAP-like"/>
</dbReference>
<evidence type="ECO:0000259" key="7">
    <source>
        <dbReference type="SMART" id="SM00014"/>
    </source>
</evidence>
<organism evidence="8">
    <name type="scientific">Heliconius melpomene</name>
    <name type="common">Postman butterfly</name>
    <dbReference type="NCBI Taxonomy" id="34740"/>
    <lineage>
        <taxon>Eukaryota</taxon>
        <taxon>Metazoa</taxon>
        <taxon>Ecdysozoa</taxon>
        <taxon>Arthropoda</taxon>
        <taxon>Hexapoda</taxon>
        <taxon>Insecta</taxon>
        <taxon>Pterygota</taxon>
        <taxon>Neoptera</taxon>
        <taxon>Endopterygota</taxon>
        <taxon>Lepidoptera</taxon>
        <taxon>Glossata</taxon>
        <taxon>Ditrysia</taxon>
        <taxon>Papilionoidea</taxon>
        <taxon>Nymphalidae</taxon>
        <taxon>Heliconiinae</taxon>
        <taxon>Heliconiini</taxon>
        <taxon>Heliconius</taxon>
    </lineage>
</organism>
<dbReference type="CDD" id="cd03384">
    <property type="entry name" value="PAP2_wunen"/>
    <property type="match status" value="1"/>
</dbReference>
<dbReference type="GO" id="GO:0006644">
    <property type="term" value="P:phospholipid metabolic process"/>
    <property type="evidence" value="ECO:0007669"/>
    <property type="project" value="InterPro"/>
</dbReference>
<dbReference type="PANTHER" id="PTHR10165:SF103">
    <property type="entry name" value="PHOSPHOLIPID PHOSPHATASE HOMOLOG 1.2 HOMOLOG"/>
    <property type="match status" value="1"/>
</dbReference>
<feature type="transmembrane region" description="Helical" evidence="6">
    <location>
        <begin position="175"/>
        <end position="195"/>
    </location>
</feature>
<proteinExistence type="evidence at transcript level"/>
<dbReference type="AlphaFoldDB" id="A0A517BDZ1"/>
<evidence type="ECO:0000256" key="1">
    <source>
        <dbReference type="ARBA" id="ARBA00004141"/>
    </source>
</evidence>
<feature type="transmembrane region" description="Helical" evidence="6">
    <location>
        <begin position="207"/>
        <end position="226"/>
    </location>
</feature>
<evidence type="ECO:0000313" key="8">
    <source>
        <dbReference type="EMBL" id="QDR50975.1"/>
    </source>
</evidence>
<feature type="transmembrane region" description="Helical" evidence="6">
    <location>
        <begin position="64"/>
        <end position="82"/>
    </location>
</feature>
<feature type="transmembrane region" description="Helical" evidence="6">
    <location>
        <begin position="103"/>
        <end position="123"/>
    </location>
</feature>
<dbReference type="Gene3D" id="1.20.144.10">
    <property type="entry name" value="Phosphatidic acid phosphatase type 2/haloperoxidase"/>
    <property type="match status" value="1"/>
</dbReference>